<evidence type="ECO:0000313" key="10">
    <source>
        <dbReference type="EMBL" id="OAA63151.1"/>
    </source>
</evidence>
<feature type="transmembrane region" description="Helical" evidence="8">
    <location>
        <begin position="149"/>
        <end position="170"/>
    </location>
</feature>
<evidence type="ECO:0000313" key="11">
    <source>
        <dbReference type="Proteomes" id="UP000076744"/>
    </source>
</evidence>
<proteinExistence type="inferred from homology"/>
<evidence type="ECO:0000256" key="1">
    <source>
        <dbReference type="ARBA" id="ARBA00004127"/>
    </source>
</evidence>
<dbReference type="GO" id="GO:0012505">
    <property type="term" value="C:endomembrane system"/>
    <property type="evidence" value="ECO:0007669"/>
    <property type="project" value="UniProtKB-SubCell"/>
</dbReference>
<feature type="transmembrane region" description="Helical" evidence="8">
    <location>
        <begin position="268"/>
        <end position="287"/>
    </location>
</feature>
<keyword evidence="7 8" id="KW-0472">Membrane</keyword>
<dbReference type="GO" id="GO:0005774">
    <property type="term" value="C:vacuolar membrane"/>
    <property type="evidence" value="ECO:0007669"/>
    <property type="project" value="UniProtKB-SubCell"/>
</dbReference>
<comment type="similarity">
    <text evidence="2 8">Belongs to the battenin family.</text>
</comment>
<feature type="transmembrane region" description="Helical" evidence="8">
    <location>
        <begin position="348"/>
        <end position="372"/>
    </location>
</feature>
<dbReference type="PANTHER" id="PTHR10981:SF0">
    <property type="entry name" value="BATTENIN"/>
    <property type="match status" value="1"/>
</dbReference>
<feature type="transmembrane region" description="Helical" evidence="8">
    <location>
        <begin position="409"/>
        <end position="429"/>
    </location>
</feature>
<keyword evidence="11" id="KW-1185">Reference proteome</keyword>
<protein>
    <recommendedName>
        <fullName evidence="8">Protein BTN</fullName>
    </recommendedName>
</protein>
<dbReference type="PANTHER" id="PTHR10981">
    <property type="entry name" value="BATTENIN"/>
    <property type="match status" value="1"/>
</dbReference>
<dbReference type="Proteomes" id="UP000076744">
    <property type="component" value="Unassembled WGS sequence"/>
</dbReference>
<feature type="transmembrane region" description="Helical" evidence="8">
    <location>
        <begin position="316"/>
        <end position="336"/>
    </location>
</feature>
<gene>
    <name evidence="10" type="ORF">ISF_05027</name>
</gene>
<keyword evidence="8" id="KW-0926">Vacuole</keyword>
<evidence type="ECO:0000256" key="7">
    <source>
        <dbReference type="ARBA" id="ARBA00023136"/>
    </source>
</evidence>
<feature type="transmembrane region" description="Helical" evidence="8">
    <location>
        <begin position="182"/>
        <end position="200"/>
    </location>
</feature>
<comment type="caution">
    <text evidence="10">The sequence shown here is derived from an EMBL/GenBank/DDBJ whole genome shotgun (WGS) entry which is preliminary data.</text>
</comment>
<evidence type="ECO:0000256" key="2">
    <source>
        <dbReference type="ARBA" id="ARBA00007467"/>
    </source>
</evidence>
<reference evidence="10 11" key="1">
    <citation type="journal article" date="2016" name="Genome Biol. Evol.">
        <title>Divergent and convergent evolution of fungal pathogenicity.</title>
        <authorList>
            <person name="Shang Y."/>
            <person name="Xiao G."/>
            <person name="Zheng P."/>
            <person name="Cen K."/>
            <person name="Zhan S."/>
            <person name="Wang C."/>
        </authorList>
    </citation>
    <scope>NUCLEOTIDE SEQUENCE [LARGE SCALE GENOMIC DNA]</scope>
    <source>
        <strain evidence="10 11">ARSEF 2679</strain>
    </source>
</reference>
<name>A0A167VZJ8_CORFA</name>
<organism evidence="10 11">
    <name type="scientific">Cordyceps fumosorosea (strain ARSEF 2679)</name>
    <name type="common">Isaria fumosorosea</name>
    <dbReference type="NCBI Taxonomy" id="1081104"/>
    <lineage>
        <taxon>Eukaryota</taxon>
        <taxon>Fungi</taxon>
        <taxon>Dikarya</taxon>
        <taxon>Ascomycota</taxon>
        <taxon>Pezizomycotina</taxon>
        <taxon>Sordariomycetes</taxon>
        <taxon>Hypocreomycetidae</taxon>
        <taxon>Hypocreales</taxon>
        <taxon>Cordycipitaceae</taxon>
        <taxon>Cordyceps</taxon>
    </lineage>
</organism>
<dbReference type="OrthoDB" id="5965864at2759"/>
<dbReference type="InterPro" id="IPR018460">
    <property type="entry name" value="Battenin_disease_Cln3_subgr"/>
</dbReference>
<evidence type="ECO:0000256" key="5">
    <source>
        <dbReference type="ARBA" id="ARBA00022970"/>
    </source>
</evidence>
<dbReference type="AlphaFoldDB" id="A0A167VZJ8"/>
<dbReference type="Pfam" id="PF02487">
    <property type="entry name" value="CLN3"/>
    <property type="match status" value="1"/>
</dbReference>
<accession>A0A167VZJ8</accession>
<feature type="region of interest" description="Disordered" evidence="9">
    <location>
        <begin position="208"/>
        <end position="231"/>
    </location>
</feature>
<feature type="transmembrane region" description="Helical" evidence="8">
    <location>
        <begin position="116"/>
        <end position="137"/>
    </location>
</feature>
<keyword evidence="6 8" id="KW-1133">Transmembrane helix</keyword>
<keyword evidence="5" id="KW-0029">Amino-acid transport</keyword>
<keyword evidence="4 8" id="KW-0812">Transmembrane</keyword>
<evidence type="ECO:0000256" key="8">
    <source>
        <dbReference type="RuleBase" id="RU361113"/>
    </source>
</evidence>
<dbReference type="InterPro" id="IPR003492">
    <property type="entry name" value="Battenin_disease_Cln3"/>
</dbReference>
<dbReference type="SUPFAM" id="SSF103473">
    <property type="entry name" value="MFS general substrate transporter"/>
    <property type="match status" value="1"/>
</dbReference>
<comment type="subcellular location">
    <subcellularLocation>
        <location evidence="1">Endomembrane system</location>
        <topology evidence="1">Multi-pass membrane protein</topology>
    </subcellularLocation>
    <subcellularLocation>
        <location evidence="8">Vacuole membrane</location>
        <topology evidence="8">Multi-pass membrane protein</topology>
    </subcellularLocation>
</comment>
<evidence type="ECO:0000256" key="9">
    <source>
        <dbReference type="SAM" id="MobiDB-lite"/>
    </source>
</evidence>
<evidence type="ECO:0000256" key="6">
    <source>
        <dbReference type="ARBA" id="ARBA00022989"/>
    </source>
</evidence>
<feature type="transmembrane region" description="Helical" evidence="8">
    <location>
        <begin position="31"/>
        <end position="52"/>
    </location>
</feature>
<dbReference type="GO" id="GO:0051453">
    <property type="term" value="P:regulation of intracellular pH"/>
    <property type="evidence" value="ECO:0007669"/>
    <property type="project" value="TreeGrafter"/>
</dbReference>
<dbReference type="Gene3D" id="1.20.1250.20">
    <property type="entry name" value="MFS general substrate transporter like domains"/>
    <property type="match status" value="1"/>
</dbReference>
<evidence type="ECO:0000256" key="3">
    <source>
        <dbReference type="ARBA" id="ARBA00022448"/>
    </source>
</evidence>
<evidence type="ECO:0000256" key="4">
    <source>
        <dbReference type="ARBA" id="ARBA00022692"/>
    </source>
</evidence>
<dbReference type="PRINTS" id="PR01315">
    <property type="entry name" value="BATTENIN"/>
</dbReference>
<feature type="transmembrane region" description="Helical" evidence="8">
    <location>
        <begin position="64"/>
        <end position="84"/>
    </location>
</feature>
<dbReference type="PIRSF" id="PIRSF015974">
    <property type="entry name" value="CLN3_BTN1"/>
    <property type="match status" value="1"/>
</dbReference>
<feature type="transmembrane region" description="Helical" evidence="8">
    <location>
        <begin position="91"/>
        <end position="110"/>
    </location>
</feature>
<dbReference type="GO" id="GO:0006865">
    <property type="term" value="P:amino acid transport"/>
    <property type="evidence" value="ECO:0007669"/>
    <property type="project" value="UniProtKB-KW"/>
</dbReference>
<dbReference type="RefSeq" id="XP_018704358.1">
    <property type="nucleotide sequence ID" value="XM_018848632.1"/>
</dbReference>
<dbReference type="EMBL" id="AZHB01000011">
    <property type="protein sequence ID" value="OAA63151.1"/>
    <property type="molecule type" value="Genomic_DNA"/>
</dbReference>
<sequence length="446" mass="47534">MRLPLPGSPSSSWGAYAARLNALFNHPNMKVVLAFWLLGLINNVLYVIILSAAQDLVGSVPKGVVLLADVVPSFLAKLVAPYFVHRVPYRARVPVLCALSVGGMCLVALTPPSAPVAAKMVGVVLASLSSGGGELSFLGLAHFYGPTSLAGWGSGTGAAGLVGAGLYVALTDWWGVSVRGSLLVAAALPVVMLVSFFGVLPQAPLRRKAGGAPGYSAPMETDGGAAEGEEEESSATAALLGPMRARAAAAHGASELSALKANLRRAKLLVIPYMLPLFLVYVAEYTINQGVAPTLLFPLAESPFTEFREFYPFYGFLYQLGVFISRSSISFVRIHHLYLPSFLQIGNLALLTMHAMTFFIPSVYIVFIIIFWEGLLGGAVYVNCFAEIMENVPEEEREFSLSATTVSDSGGICIAALLGIIMEIGLCNYQVAHGRDWCKQIKAQQR</sequence>
<keyword evidence="3" id="KW-0813">Transport</keyword>
<dbReference type="STRING" id="1081104.A0A167VZJ8"/>
<dbReference type="GeneID" id="30021319"/>
<dbReference type="InterPro" id="IPR036259">
    <property type="entry name" value="MFS_trans_sf"/>
</dbReference>